<proteinExistence type="predicted"/>
<dbReference type="KEGG" id="acn:ACIS_01073"/>
<gene>
    <name evidence="2" type="ordered locus">ACIS_01073</name>
</gene>
<accession>D1ASU6</accession>
<keyword evidence="3" id="KW-1185">Reference proteome</keyword>
<dbReference type="EMBL" id="CP001759">
    <property type="protein sequence ID" value="ACZ49549.1"/>
    <property type="molecule type" value="Genomic_DNA"/>
</dbReference>
<reference evidence="2 3" key="1">
    <citation type="journal article" date="2010" name="J. Bacteriol.">
        <title>Complete genome sequence of Anaplasma marginale subsp. centrale.</title>
        <authorList>
            <person name="Herndon D.R."/>
            <person name="Palmer G.H."/>
            <person name="Shkap V."/>
            <person name="Knowles D.P. Jr."/>
            <person name="Brayton K.A."/>
        </authorList>
    </citation>
    <scope>NUCLEOTIDE SEQUENCE [LARGE SCALE GENOMIC DNA]</scope>
    <source>
        <strain evidence="2 3">Israel</strain>
    </source>
</reference>
<dbReference type="STRING" id="574556.ACIS_01073"/>
<dbReference type="AlphaFoldDB" id="D1ASU6"/>
<organism evidence="2 3">
    <name type="scientific">Anaplasma centrale (strain Israel)</name>
    <name type="common">Anaplasma marginale subsp. centrale (strain Israel)</name>
    <dbReference type="NCBI Taxonomy" id="574556"/>
    <lineage>
        <taxon>Bacteria</taxon>
        <taxon>Pseudomonadati</taxon>
        <taxon>Pseudomonadota</taxon>
        <taxon>Alphaproteobacteria</taxon>
        <taxon>Rickettsiales</taxon>
        <taxon>Anaplasmataceae</taxon>
        <taxon>Anaplasma</taxon>
    </lineage>
</organism>
<dbReference type="Proteomes" id="UP000000630">
    <property type="component" value="Chromosome"/>
</dbReference>
<feature type="region of interest" description="Disordered" evidence="1">
    <location>
        <begin position="1"/>
        <end position="51"/>
    </location>
</feature>
<dbReference type="HOGENOM" id="CLU_1821366_0_0_5"/>
<name>D1ASU6_ANACI</name>
<protein>
    <submittedName>
        <fullName evidence="2">Uncharacterized protein</fullName>
    </submittedName>
</protein>
<evidence type="ECO:0000313" key="3">
    <source>
        <dbReference type="Proteomes" id="UP000000630"/>
    </source>
</evidence>
<evidence type="ECO:0000256" key="1">
    <source>
        <dbReference type="SAM" id="MobiDB-lite"/>
    </source>
</evidence>
<feature type="compositionally biased region" description="Polar residues" evidence="1">
    <location>
        <begin position="1"/>
        <end position="10"/>
    </location>
</feature>
<dbReference type="RefSeq" id="WP_012880983.1">
    <property type="nucleotide sequence ID" value="NC_013532.1"/>
</dbReference>
<sequence length="141" mass="14957">MGSSGVTHGTNVAEGAPHQSDDAVPTDNQSGPEAGGTPAIDAKHGVKTPLKLPEEWQVVGGNLRRASDKLQQDRQEHPGLYGHIGRSYEQERPVVSARDIDAEPEHMPGEGADSLHFLGSKNVRFWGNGARLCGVLCGGSR</sequence>
<evidence type="ECO:0000313" key="2">
    <source>
        <dbReference type="EMBL" id="ACZ49549.1"/>
    </source>
</evidence>